<proteinExistence type="predicted"/>
<reference evidence="2 3" key="1">
    <citation type="submission" date="2016-11" db="EMBL/GenBank/DDBJ databases">
        <title>Trade-off between light-utilization and light-protection in marine flavobacteria.</title>
        <authorList>
            <person name="Kumagai Y."/>
        </authorList>
    </citation>
    <scope>NUCLEOTIDE SEQUENCE [LARGE SCALE GENOMIC DNA]</scope>
    <source>
        <strain evidence="2 3">NBRC 107125</strain>
    </source>
</reference>
<dbReference type="SUPFAM" id="SSF54523">
    <property type="entry name" value="Pili subunits"/>
    <property type="match status" value="1"/>
</dbReference>
<keyword evidence="1" id="KW-0472">Membrane</keyword>
<dbReference type="KEGG" id="osg:BST96_15965"/>
<keyword evidence="1" id="KW-0812">Transmembrane</keyword>
<accession>A0A1X9NNK3</accession>
<evidence type="ECO:0000313" key="2">
    <source>
        <dbReference type="EMBL" id="ARN75473.1"/>
    </source>
</evidence>
<dbReference type="InterPro" id="IPR012902">
    <property type="entry name" value="N_methyl_site"/>
</dbReference>
<dbReference type="NCBIfam" id="TIGR02532">
    <property type="entry name" value="IV_pilin_GFxxxE"/>
    <property type="match status" value="1"/>
</dbReference>
<dbReference type="InterPro" id="IPR045584">
    <property type="entry name" value="Pilin-like"/>
</dbReference>
<keyword evidence="1" id="KW-1133">Transmembrane helix</keyword>
<gene>
    <name evidence="2" type="ORF">BST96_15965</name>
</gene>
<keyword evidence="3" id="KW-1185">Reference proteome</keyword>
<evidence type="ECO:0008006" key="4">
    <source>
        <dbReference type="Google" id="ProtNLM"/>
    </source>
</evidence>
<evidence type="ECO:0000256" key="1">
    <source>
        <dbReference type="SAM" id="Phobius"/>
    </source>
</evidence>
<dbReference type="GO" id="GO:0043683">
    <property type="term" value="P:type IV pilus assembly"/>
    <property type="evidence" value="ECO:0007669"/>
    <property type="project" value="InterPro"/>
</dbReference>
<evidence type="ECO:0000313" key="3">
    <source>
        <dbReference type="Proteomes" id="UP000193450"/>
    </source>
</evidence>
<feature type="transmembrane region" description="Helical" evidence="1">
    <location>
        <begin position="12"/>
        <end position="36"/>
    </location>
</feature>
<organism evidence="2 3">
    <name type="scientific">Oceanicoccus sagamiensis</name>
    <dbReference type="NCBI Taxonomy" id="716816"/>
    <lineage>
        <taxon>Bacteria</taxon>
        <taxon>Pseudomonadati</taxon>
        <taxon>Pseudomonadota</taxon>
        <taxon>Gammaproteobacteria</taxon>
        <taxon>Cellvibrionales</taxon>
        <taxon>Spongiibacteraceae</taxon>
        <taxon>Oceanicoccus</taxon>
    </lineage>
</organism>
<dbReference type="Pfam" id="PF16074">
    <property type="entry name" value="PilW"/>
    <property type="match status" value="1"/>
</dbReference>
<dbReference type="AlphaFoldDB" id="A0A1X9NNK3"/>
<dbReference type="EMBL" id="CP019343">
    <property type="protein sequence ID" value="ARN75473.1"/>
    <property type="molecule type" value="Genomic_DNA"/>
</dbReference>
<dbReference type="Pfam" id="PF07963">
    <property type="entry name" value="N_methyl"/>
    <property type="match status" value="1"/>
</dbReference>
<protein>
    <recommendedName>
        <fullName evidence="4">Pilus assembly protein PilW</fullName>
    </recommendedName>
</protein>
<sequence>MSLRISQQRQQGLTLIELMISVALASVLMGAALQFITSTRQAYELANDISMVQENGRMALDILTKDVRMAGSRNRLVGDGMVPDFFFSTYTTDSYTLNASTTASALLSNTSDRIAVEYDPPGDNPRPGDEKAISITEKTCLGTDIAAEENIIANVYTVEDRDDDGVNSLYCQSYDVTAASWLDGAPEPLVDGIDNMQVLYGIATDVANPDSVTMYVSADRVSSWSNIRSARISLLVSSGMASAFAIDKLRQYQLLDSGLLSITDRQPRRIYSTTVQFNNTEY</sequence>
<dbReference type="PROSITE" id="PS00409">
    <property type="entry name" value="PROKAR_NTER_METHYL"/>
    <property type="match status" value="1"/>
</dbReference>
<name>A0A1X9NNK3_9GAMM</name>
<dbReference type="STRING" id="716816.BST96_15965"/>
<dbReference type="InterPro" id="IPR032092">
    <property type="entry name" value="PilW"/>
</dbReference>
<dbReference type="Proteomes" id="UP000193450">
    <property type="component" value="Chromosome"/>
</dbReference>
<dbReference type="RefSeq" id="WP_085760565.1">
    <property type="nucleotide sequence ID" value="NZ_CP019343.1"/>
</dbReference>
<dbReference type="OrthoDB" id="5296662at2"/>